<dbReference type="Proteomes" id="UP001556367">
    <property type="component" value="Unassembled WGS sequence"/>
</dbReference>
<comment type="caution">
    <text evidence="2">The sequence shown here is derived from an EMBL/GenBank/DDBJ whole genome shotgun (WGS) entry which is preliminary data.</text>
</comment>
<feature type="domain" description="Chromo" evidence="1">
    <location>
        <begin position="27"/>
        <end position="93"/>
    </location>
</feature>
<evidence type="ECO:0000313" key="3">
    <source>
        <dbReference type="Proteomes" id="UP001556367"/>
    </source>
</evidence>
<organism evidence="2 3">
    <name type="scientific">Hohenbuehelia grisea</name>
    <dbReference type="NCBI Taxonomy" id="104357"/>
    <lineage>
        <taxon>Eukaryota</taxon>
        <taxon>Fungi</taxon>
        <taxon>Dikarya</taxon>
        <taxon>Basidiomycota</taxon>
        <taxon>Agaricomycotina</taxon>
        <taxon>Agaricomycetes</taxon>
        <taxon>Agaricomycetidae</taxon>
        <taxon>Agaricales</taxon>
        <taxon>Pleurotineae</taxon>
        <taxon>Pleurotaceae</taxon>
        <taxon>Hohenbuehelia</taxon>
    </lineage>
</organism>
<dbReference type="PROSITE" id="PS50013">
    <property type="entry name" value="CHROMO_2"/>
    <property type="match status" value="1"/>
</dbReference>
<evidence type="ECO:0000259" key="1">
    <source>
        <dbReference type="PROSITE" id="PS50013"/>
    </source>
</evidence>
<proteinExistence type="predicted"/>
<gene>
    <name evidence="2" type="ORF">HGRIS_006860</name>
</gene>
<dbReference type="InterPro" id="IPR016197">
    <property type="entry name" value="Chromo-like_dom_sf"/>
</dbReference>
<keyword evidence="3" id="KW-1185">Reference proteome</keyword>
<dbReference type="SUPFAM" id="SSF54160">
    <property type="entry name" value="Chromo domain-like"/>
    <property type="match status" value="1"/>
</dbReference>
<evidence type="ECO:0000313" key="2">
    <source>
        <dbReference type="EMBL" id="KAL0952605.1"/>
    </source>
</evidence>
<name>A0ABR3JAT7_9AGAR</name>
<dbReference type="EMBL" id="JASNQZ010000010">
    <property type="protein sequence ID" value="KAL0952605.1"/>
    <property type="molecule type" value="Genomic_DNA"/>
</dbReference>
<accession>A0ABR3JAT7</accession>
<reference evidence="3" key="1">
    <citation type="submission" date="2024-06" db="EMBL/GenBank/DDBJ databases">
        <title>Multi-omics analyses provide insights into the biosynthesis of the anticancer antibiotic pleurotin in Hohenbuehelia grisea.</title>
        <authorList>
            <person name="Weaver J.A."/>
            <person name="Alberti F."/>
        </authorList>
    </citation>
    <scope>NUCLEOTIDE SEQUENCE [LARGE SCALE GENOMIC DNA]</scope>
    <source>
        <strain evidence="3">T-177</strain>
    </source>
</reference>
<protein>
    <recommendedName>
        <fullName evidence="1">Chromo domain-containing protein</fullName>
    </recommendedName>
</protein>
<dbReference type="Gene3D" id="2.40.50.40">
    <property type="match status" value="1"/>
</dbReference>
<dbReference type="InterPro" id="IPR000953">
    <property type="entry name" value="Chromo/chromo_shadow_dom"/>
</dbReference>
<sequence>MLEPSVPNAIPNCIPDPPPLVIIDGEEEFELIVLDSKIDRKYKRCPLRYYVRWLGYEGTPLEYDWMAATELDNAQEAISEFHLANPKKPGPLESL</sequence>